<dbReference type="SMART" id="SM00086">
    <property type="entry name" value="PAC"/>
    <property type="match status" value="2"/>
</dbReference>
<evidence type="ECO:0000313" key="18">
    <source>
        <dbReference type="EMBL" id="RIV79286.1"/>
    </source>
</evidence>
<sequence length="472" mass="52289">MKVGRTSSFRDAHLAAIVDHSSDAIVSKDLDGNVLSWNVAAERLFGIPASEMIGQSIRRIIPADRQDEEDRILARVRSGELVPKFETMRLRADGAEIPVAITVSPIRDELGHIIGASKIANDLREQASLRTELLRSQRQFKALANNIPQLAWMATSDARVFWYNQRWYDFTGTTPENTQGWGWHEILHPDHAQRVIDSIGDTWSKGEPWEGTYPLRGADGEYRWFLSRAQPVHDEKGDLLFWCGTNTDITEERETNERIRLLMNEVNHRARNILATIQAIVHRTVGEADPALTEALVRRITALAANQDLLTKSNWSGATVDAICRSQMLHVVDPSDGRVEFDGPEGLMLKPTAAEALGLAIHELATNAMKYGALSSETGKVSLRWDIVETEGKQRLDIEWRESGGPPVSRPDHKGFGTAIITRNPEMALRGKVTLDYAPEGVVCRVTTTDKVFSDGASAGSQTEGQRAAATG</sequence>
<dbReference type="SMART" id="SM00911">
    <property type="entry name" value="HWE_HK"/>
    <property type="match status" value="1"/>
</dbReference>
<evidence type="ECO:0000256" key="4">
    <source>
        <dbReference type="ARBA" id="ARBA00022553"/>
    </source>
</evidence>
<evidence type="ECO:0000256" key="10">
    <source>
        <dbReference type="ARBA" id="ARBA00022741"/>
    </source>
</evidence>
<keyword evidence="12" id="KW-0067">ATP-binding</keyword>
<dbReference type="Pfam" id="PF08447">
    <property type="entry name" value="PAS_3"/>
    <property type="match status" value="1"/>
</dbReference>
<protein>
    <recommendedName>
        <fullName evidence="2">histidine kinase</fullName>
        <ecNumber evidence="2">2.7.13.3</ecNumber>
    </recommendedName>
</protein>
<evidence type="ECO:0000259" key="17">
    <source>
        <dbReference type="PROSITE" id="PS50113"/>
    </source>
</evidence>
<evidence type="ECO:0000256" key="3">
    <source>
        <dbReference type="ARBA" id="ARBA00022543"/>
    </source>
</evidence>
<evidence type="ECO:0000256" key="7">
    <source>
        <dbReference type="ARBA" id="ARBA00022643"/>
    </source>
</evidence>
<keyword evidence="3" id="KW-0600">Photoreceptor protein</keyword>
<evidence type="ECO:0000256" key="5">
    <source>
        <dbReference type="ARBA" id="ARBA00022606"/>
    </source>
</evidence>
<feature type="domain" description="PAS" evidence="16">
    <location>
        <begin position="10"/>
        <end position="80"/>
    </location>
</feature>
<evidence type="ECO:0000259" key="16">
    <source>
        <dbReference type="PROSITE" id="PS50112"/>
    </source>
</evidence>
<comment type="catalytic activity">
    <reaction evidence="1">
        <text>ATP + protein L-histidine = ADP + protein N-phospho-L-histidine.</text>
        <dbReference type="EC" id="2.7.13.3"/>
    </reaction>
</comment>
<dbReference type="Pfam" id="PF07536">
    <property type="entry name" value="HWE_HK"/>
    <property type="match status" value="1"/>
</dbReference>
<dbReference type="GO" id="GO:0009881">
    <property type="term" value="F:photoreceptor activity"/>
    <property type="evidence" value="ECO:0007669"/>
    <property type="project" value="UniProtKB-KW"/>
</dbReference>
<dbReference type="RefSeq" id="WP_119512118.1">
    <property type="nucleotide sequence ID" value="NZ_QXFK01000014.1"/>
</dbReference>
<feature type="domain" description="PAC" evidence="17">
    <location>
        <begin position="209"/>
        <end position="261"/>
    </location>
</feature>
<dbReference type="Gene3D" id="3.30.565.10">
    <property type="entry name" value="Histidine kinase-like ATPase, C-terminal domain"/>
    <property type="match status" value="1"/>
</dbReference>
<dbReference type="PANTHER" id="PTHR41523:SF8">
    <property type="entry name" value="ETHYLENE RESPONSE SENSOR PROTEIN"/>
    <property type="match status" value="1"/>
</dbReference>
<keyword evidence="15" id="KW-0675">Receptor</keyword>
<dbReference type="InterPro" id="IPR013767">
    <property type="entry name" value="PAS_fold"/>
</dbReference>
<dbReference type="InterPro" id="IPR035965">
    <property type="entry name" value="PAS-like_dom_sf"/>
</dbReference>
<dbReference type="GO" id="GO:0006355">
    <property type="term" value="P:regulation of DNA-templated transcription"/>
    <property type="evidence" value="ECO:0007669"/>
    <property type="project" value="InterPro"/>
</dbReference>
<comment type="caution">
    <text evidence="18">The sequence shown here is derived from an EMBL/GenBank/DDBJ whole genome shotgun (WGS) entry which is preliminary data.</text>
</comment>
<keyword evidence="5" id="KW-0716">Sensory transduction</keyword>
<evidence type="ECO:0000256" key="13">
    <source>
        <dbReference type="ARBA" id="ARBA00022991"/>
    </source>
</evidence>
<reference evidence="18 19" key="1">
    <citation type="submission" date="2018-08" db="EMBL/GenBank/DDBJ databases">
        <title>Altererythrobacter sp.Ery1 and Ery12, the genome sequencing of novel strains in genus Alterythrobacter.</title>
        <authorList>
            <person name="Cheng H."/>
            <person name="Wu Y.-H."/>
            <person name="Fang C."/>
            <person name="Xu X.-W."/>
        </authorList>
    </citation>
    <scope>NUCLEOTIDE SEQUENCE [LARGE SCALE GENOMIC DNA]</scope>
    <source>
        <strain evidence="18 19">Ery1</strain>
    </source>
</reference>
<evidence type="ECO:0000256" key="15">
    <source>
        <dbReference type="ARBA" id="ARBA00023170"/>
    </source>
</evidence>
<evidence type="ECO:0000256" key="1">
    <source>
        <dbReference type="ARBA" id="ARBA00000085"/>
    </source>
</evidence>
<dbReference type="GO" id="GO:0004673">
    <property type="term" value="F:protein histidine kinase activity"/>
    <property type="evidence" value="ECO:0007669"/>
    <property type="project" value="UniProtKB-EC"/>
</dbReference>
<dbReference type="NCBIfam" id="TIGR00229">
    <property type="entry name" value="sensory_box"/>
    <property type="match status" value="2"/>
</dbReference>
<evidence type="ECO:0000256" key="12">
    <source>
        <dbReference type="ARBA" id="ARBA00022840"/>
    </source>
</evidence>
<keyword evidence="9" id="KW-0677">Repeat</keyword>
<keyword evidence="14" id="KW-0843">Virulence</keyword>
<dbReference type="InterPro" id="IPR000700">
    <property type="entry name" value="PAS-assoc_C"/>
</dbReference>
<keyword evidence="6" id="KW-0285">Flavoprotein</keyword>
<dbReference type="GO" id="GO:0005524">
    <property type="term" value="F:ATP binding"/>
    <property type="evidence" value="ECO:0007669"/>
    <property type="project" value="UniProtKB-KW"/>
</dbReference>
<name>A0A418NIZ9_9SPHN</name>
<dbReference type="SUPFAM" id="SSF55785">
    <property type="entry name" value="PYP-like sensor domain (PAS domain)"/>
    <property type="match status" value="2"/>
</dbReference>
<organism evidence="18 19">
    <name type="scientific">Pelagerythrobacter aerophilus</name>
    <dbReference type="NCBI Taxonomy" id="2306995"/>
    <lineage>
        <taxon>Bacteria</taxon>
        <taxon>Pseudomonadati</taxon>
        <taxon>Pseudomonadota</taxon>
        <taxon>Alphaproteobacteria</taxon>
        <taxon>Sphingomonadales</taxon>
        <taxon>Erythrobacteraceae</taxon>
        <taxon>Pelagerythrobacter</taxon>
    </lineage>
</organism>
<dbReference type="AlphaFoldDB" id="A0A418NIZ9"/>
<keyword evidence="10" id="KW-0547">Nucleotide-binding</keyword>
<keyword evidence="11" id="KW-0418">Kinase</keyword>
<feature type="domain" description="PAS" evidence="16">
    <location>
        <begin position="136"/>
        <end position="206"/>
    </location>
</feature>
<dbReference type="SUPFAM" id="SSF55874">
    <property type="entry name" value="ATPase domain of HSP90 chaperone/DNA topoisomerase II/histidine kinase"/>
    <property type="match status" value="1"/>
</dbReference>
<keyword evidence="4" id="KW-0597">Phosphoprotein</keyword>
<evidence type="ECO:0000313" key="19">
    <source>
        <dbReference type="Proteomes" id="UP000285092"/>
    </source>
</evidence>
<keyword evidence="7" id="KW-0288">FMN</keyword>
<keyword evidence="13" id="KW-0157">Chromophore</keyword>
<evidence type="ECO:0000256" key="2">
    <source>
        <dbReference type="ARBA" id="ARBA00012438"/>
    </source>
</evidence>
<dbReference type="InterPro" id="IPR036890">
    <property type="entry name" value="HATPase_C_sf"/>
</dbReference>
<dbReference type="InterPro" id="IPR000014">
    <property type="entry name" value="PAS"/>
</dbReference>
<feature type="domain" description="PAC" evidence="17">
    <location>
        <begin position="83"/>
        <end position="135"/>
    </location>
</feature>
<evidence type="ECO:0000256" key="9">
    <source>
        <dbReference type="ARBA" id="ARBA00022737"/>
    </source>
</evidence>
<dbReference type="InterPro" id="IPR013655">
    <property type="entry name" value="PAS_fold_3"/>
</dbReference>
<accession>A0A418NIZ9</accession>
<dbReference type="InterPro" id="IPR001610">
    <property type="entry name" value="PAC"/>
</dbReference>
<dbReference type="PROSITE" id="PS50113">
    <property type="entry name" value="PAC"/>
    <property type="match status" value="2"/>
</dbReference>
<proteinExistence type="predicted"/>
<evidence type="ECO:0000256" key="6">
    <source>
        <dbReference type="ARBA" id="ARBA00022630"/>
    </source>
</evidence>
<dbReference type="FunFam" id="3.30.450.20:FF:000099">
    <property type="entry name" value="Sensory box sensor histidine kinase"/>
    <property type="match status" value="1"/>
</dbReference>
<evidence type="ECO:0000256" key="14">
    <source>
        <dbReference type="ARBA" id="ARBA00023026"/>
    </source>
</evidence>
<dbReference type="Gene3D" id="3.30.450.20">
    <property type="entry name" value="PAS domain"/>
    <property type="match status" value="2"/>
</dbReference>
<keyword evidence="19" id="KW-1185">Reference proteome</keyword>
<dbReference type="PROSITE" id="PS50112">
    <property type="entry name" value="PAS"/>
    <property type="match status" value="2"/>
</dbReference>
<dbReference type="EC" id="2.7.13.3" evidence="2"/>
<dbReference type="Pfam" id="PF00989">
    <property type="entry name" value="PAS"/>
    <property type="match status" value="1"/>
</dbReference>
<dbReference type="PANTHER" id="PTHR41523">
    <property type="entry name" value="TWO-COMPONENT SYSTEM SENSOR PROTEIN"/>
    <property type="match status" value="1"/>
</dbReference>
<dbReference type="Proteomes" id="UP000285092">
    <property type="component" value="Unassembled WGS sequence"/>
</dbReference>
<evidence type="ECO:0000256" key="8">
    <source>
        <dbReference type="ARBA" id="ARBA00022679"/>
    </source>
</evidence>
<dbReference type="CDD" id="cd00130">
    <property type="entry name" value="PAS"/>
    <property type="match status" value="2"/>
</dbReference>
<dbReference type="InterPro" id="IPR011102">
    <property type="entry name" value="Sig_transdc_His_kinase_HWE"/>
</dbReference>
<dbReference type="OrthoDB" id="136506at2"/>
<dbReference type="EMBL" id="QXFK01000014">
    <property type="protein sequence ID" value="RIV79286.1"/>
    <property type="molecule type" value="Genomic_DNA"/>
</dbReference>
<evidence type="ECO:0000256" key="11">
    <source>
        <dbReference type="ARBA" id="ARBA00022777"/>
    </source>
</evidence>
<dbReference type="SMART" id="SM00091">
    <property type="entry name" value="PAS"/>
    <property type="match status" value="2"/>
</dbReference>
<gene>
    <name evidence="18" type="ORF">D2V04_04605</name>
</gene>
<keyword evidence="8" id="KW-0808">Transferase</keyword>